<name>A0A8J7BW89_9CYAN</name>
<dbReference type="InterPro" id="IPR011528">
    <property type="entry name" value="NERD"/>
</dbReference>
<organism evidence="3 4">
    <name type="scientific">Iningainema tapete BLCC-T55</name>
    <dbReference type="NCBI Taxonomy" id="2748662"/>
    <lineage>
        <taxon>Bacteria</taxon>
        <taxon>Bacillati</taxon>
        <taxon>Cyanobacteriota</taxon>
        <taxon>Cyanophyceae</taxon>
        <taxon>Nostocales</taxon>
        <taxon>Scytonemataceae</taxon>
        <taxon>Iningainema tapete</taxon>
    </lineage>
</organism>
<comment type="caution">
    <text evidence="3">The sequence shown here is derived from an EMBL/GenBank/DDBJ whole genome shotgun (WGS) entry which is preliminary data.</text>
</comment>
<proteinExistence type="predicted"/>
<evidence type="ECO:0000313" key="3">
    <source>
        <dbReference type="EMBL" id="MBD2771392.1"/>
    </source>
</evidence>
<dbReference type="EMBL" id="JACXAE010000023">
    <property type="protein sequence ID" value="MBD2771392.1"/>
    <property type="molecule type" value="Genomic_DNA"/>
</dbReference>
<gene>
    <name evidence="3" type="ORF">ICL16_04475</name>
</gene>
<accession>A0A8J7BW89</accession>
<keyword evidence="4" id="KW-1185">Reference proteome</keyword>
<evidence type="ECO:0000259" key="2">
    <source>
        <dbReference type="Pfam" id="PF08378"/>
    </source>
</evidence>
<evidence type="ECO:0000313" key="4">
    <source>
        <dbReference type="Proteomes" id="UP000629098"/>
    </source>
</evidence>
<keyword evidence="1" id="KW-0175">Coiled coil</keyword>
<dbReference type="Pfam" id="PF08378">
    <property type="entry name" value="NERD"/>
    <property type="match status" value="1"/>
</dbReference>
<feature type="coiled-coil region" evidence="1">
    <location>
        <begin position="36"/>
        <end position="112"/>
    </location>
</feature>
<feature type="domain" description="NERD" evidence="2">
    <location>
        <begin position="121"/>
        <end position="241"/>
    </location>
</feature>
<reference evidence="3" key="1">
    <citation type="submission" date="2020-09" db="EMBL/GenBank/DDBJ databases">
        <title>Iningainema tapete sp. nov. (Scytonemataceae, Cyanobacteria) from greenhouses in central Florida (USA) produces two types of nodularin with biosynthetic potential for microcystin-LR and anabaenopeptins.</title>
        <authorList>
            <person name="Berthold D.E."/>
            <person name="Lefler F.W."/>
            <person name="Huang I.-S."/>
            <person name="Abdulla H."/>
            <person name="Zimba P.V."/>
            <person name="Laughinghouse H.D. IV."/>
        </authorList>
    </citation>
    <scope>NUCLEOTIDE SEQUENCE</scope>
    <source>
        <strain evidence="3">BLCCT55</strain>
    </source>
</reference>
<dbReference type="RefSeq" id="WP_190825689.1">
    <property type="nucleotide sequence ID" value="NZ_CAWPPI010000023.1"/>
</dbReference>
<sequence>MLKILLLPPGFVLEAIAPFNLISLFRVAPSLAESELQSLRNSEHRFRETIASLENQLASQHQVQAQLKRQLEILQRTLVESQQREQESHGKTERANQQIAILNEEMDRLKEETGRHPLNNFEKAVLASLQNSIPQKEILTQFDAGTGGDNSKFIDFLIVMNNCIIALEAKSYKGRIEPVGDARNTNWICQTGSDRILINACWGRNPYQQVKTYTDAILARIRNRHQTQSKKIPVYGVVVFPAEASITSNIDSNIGGFHRVTTLNNLLGTIRELDHNAKSKNSSQMTYKQIVQFVTA</sequence>
<dbReference type="Proteomes" id="UP000629098">
    <property type="component" value="Unassembled WGS sequence"/>
</dbReference>
<dbReference type="AlphaFoldDB" id="A0A8J7BW89"/>
<protein>
    <submittedName>
        <fullName evidence="3">NERD domain-containing protein</fullName>
    </submittedName>
</protein>
<evidence type="ECO:0000256" key="1">
    <source>
        <dbReference type="SAM" id="Coils"/>
    </source>
</evidence>